<dbReference type="InterPro" id="IPR005036">
    <property type="entry name" value="CBM21_dom"/>
</dbReference>
<dbReference type="EMBL" id="BTFZ01000011">
    <property type="protein sequence ID" value="GMM36990.1"/>
    <property type="molecule type" value="Genomic_DNA"/>
</dbReference>
<dbReference type="GO" id="GO:0000164">
    <property type="term" value="C:protein phosphatase type 1 complex"/>
    <property type="evidence" value="ECO:0007669"/>
    <property type="project" value="TreeGrafter"/>
</dbReference>
<feature type="region of interest" description="Disordered" evidence="1">
    <location>
        <begin position="501"/>
        <end position="521"/>
    </location>
</feature>
<feature type="region of interest" description="Disordered" evidence="1">
    <location>
        <begin position="1"/>
        <end position="52"/>
    </location>
</feature>
<dbReference type="GO" id="GO:2001069">
    <property type="term" value="F:glycogen binding"/>
    <property type="evidence" value="ECO:0007669"/>
    <property type="project" value="TreeGrafter"/>
</dbReference>
<organism evidence="3 4">
    <name type="scientific">Saccharomycopsis crataegensis</name>
    <dbReference type="NCBI Taxonomy" id="43959"/>
    <lineage>
        <taxon>Eukaryota</taxon>
        <taxon>Fungi</taxon>
        <taxon>Dikarya</taxon>
        <taxon>Ascomycota</taxon>
        <taxon>Saccharomycotina</taxon>
        <taxon>Saccharomycetes</taxon>
        <taxon>Saccharomycopsidaceae</taxon>
        <taxon>Saccharomycopsis</taxon>
    </lineage>
</organism>
<dbReference type="Proteomes" id="UP001360560">
    <property type="component" value="Unassembled WGS sequence"/>
</dbReference>
<proteinExistence type="predicted"/>
<dbReference type="PANTHER" id="PTHR12307:SF36">
    <property type="entry name" value="GLYCOGEN-BINDING SUBUNIT 76A"/>
    <property type="match status" value="1"/>
</dbReference>
<reference evidence="3 4" key="1">
    <citation type="journal article" date="2023" name="Elife">
        <title>Identification of key yeast species and microbe-microbe interactions impacting larval growth of Drosophila in the wild.</title>
        <authorList>
            <person name="Mure A."/>
            <person name="Sugiura Y."/>
            <person name="Maeda R."/>
            <person name="Honda K."/>
            <person name="Sakurai N."/>
            <person name="Takahashi Y."/>
            <person name="Watada M."/>
            <person name="Katoh T."/>
            <person name="Gotoh A."/>
            <person name="Gotoh Y."/>
            <person name="Taniguchi I."/>
            <person name="Nakamura K."/>
            <person name="Hayashi T."/>
            <person name="Katayama T."/>
            <person name="Uemura T."/>
            <person name="Hattori Y."/>
        </authorList>
    </citation>
    <scope>NUCLEOTIDE SEQUENCE [LARGE SCALE GENOMIC DNA]</scope>
    <source>
        <strain evidence="3 4">SC-9</strain>
    </source>
</reference>
<feature type="region of interest" description="Disordered" evidence="1">
    <location>
        <begin position="139"/>
        <end position="213"/>
    </location>
</feature>
<accession>A0AAV5QR21</accession>
<dbReference type="Pfam" id="PF03370">
    <property type="entry name" value="CBM_21"/>
    <property type="match status" value="1"/>
</dbReference>
<dbReference type="AlphaFoldDB" id="A0AAV5QR21"/>
<dbReference type="Gene3D" id="2.60.40.2440">
    <property type="entry name" value="Carbohydrate binding type-21 domain"/>
    <property type="match status" value="1"/>
</dbReference>
<comment type="caution">
    <text evidence="3">The sequence shown here is derived from an EMBL/GenBank/DDBJ whole genome shotgun (WGS) entry which is preliminary data.</text>
</comment>
<keyword evidence="4" id="KW-1185">Reference proteome</keyword>
<dbReference type="InterPro" id="IPR038175">
    <property type="entry name" value="CBM21_dom_sf"/>
</dbReference>
<feature type="domain" description="CBM21" evidence="2">
    <location>
        <begin position="348"/>
        <end position="460"/>
    </location>
</feature>
<sequence>MTTSANHPYYLPPISSKDNTPSCQTSNPNTFPITNPSSSSSSPSSLEDNIPQSYFSDDCCTIIGNSCSSSTSSSPGDSSPSNESCLSSYSSCSSLDSHDDDLISSSSSFPKILANDKQSLSNKNNNKLLSRLINNGHNHSDLSNNSSDSLSTFILSDPPSQQPAPSDLKIETSNHDPLPPSSTTNSLPISPTKKLKPSLKLSSSNLPSSSTLRKNLLTRSNSVPLFSSSKKSVKFPANDGLENIVFFKKNDTPLSVSGVPSSDDEDYDEESEEFFDNDSFKSEDFFISHGKHHTTKHFTDNDKVNFLLDHNESSDDEMYHVPSVSERYWKLVSSNIKDLINSSSPPSRIANFNSNVQVENLCLAPTNLLVGNILVKNLAFEKIVGIKLTINNWSSFQTLYAHYIESLHDNQIDRFQFTIDLDKLVGNSSTKKLNVKFCGFYQSKDHQYWDNNGNMNYQIRFSRHGSSSSLSPSTAHKNFNHSINQISRSNISMLNELLSNSTKSKPKNRANIPHQDDPRIHSRYFPEDNIDNWFNHQSIISQPSSSLNDQDYLGQGSGFEGKSHRRACSLDLDLHKYYPQTENFASINSKTYRDLVANYCFYESK</sequence>
<protein>
    <submittedName>
        <fullName evidence="3">Protein phosphatase regulator</fullName>
    </submittedName>
</protein>
<dbReference type="PANTHER" id="PTHR12307">
    <property type="entry name" value="PROTEIN PHOSPHATASE 1 REGULATORY SUBUNIT"/>
    <property type="match status" value="1"/>
</dbReference>
<feature type="compositionally biased region" description="Low complexity" evidence="1">
    <location>
        <begin position="181"/>
        <end position="212"/>
    </location>
</feature>
<dbReference type="InterPro" id="IPR050782">
    <property type="entry name" value="PP1_regulatory_subunit_3"/>
</dbReference>
<dbReference type="GO" id="GO:0005979">
    <property type="term" value="P:regulation of glycogen biosynthetic process"/>
    <property type="evidence" value="ECO:0007669"/>
    <property type="project" value="TreeGrafter"/>
</dbReference>
<evidence type="ECO:0000313" key="4">
    <source>
        <dbReference type="Proteomes" id="UP001360560"/>
    </source>
</evidence>
<evidence type="ECO:0000256" key="1">
    <source>
        <dbReference type="SAM" id="MobiDB-lite"/>
    </source>
</evidence>
<dbReference type="PROSITE" id="PS51159">
    <property type="entry name" value="CBM21"/>
    <property type="match status" value="1"/>
</dbReference>
<dbReference type="RefSeq" id="XP_064853986.1">
    <property type="nucleotide sequence ID" value="XM_064997914.1"/>
</dbReference>
<evidence type="ECO:0000259" key="2">
    <source>
        <dbReference type="PROSITE" id="PS51159"/>
    </source>
</evidence>
<feature type="compositionally biased region" description="Low complexity" evidence="1">
    <location>
        <begin position="139"/>
        <end position="167"/>
    </location>
</feature>
<dbReference type="GeneID" id="90074965"/>
<dbReference type="GO" id="GO:0008157">
    <property type="term" value="F:protein phosphatase 1 binding"/>
    <property type="evidence" value="ECO:0007669"/>
    <property type="project" value="TreeGrafter"/>
</dbReference>
<feature type="compositionally biased region" description="Low complexity" evidence="1">
    <location>
        <begin position="25"/>
        <end position="45"/>
    </location>
</feature>
<evidence type="ECO:0000313" key="3">
    <source>
        <dbReference type="EMBL" id="GMM36990.1"/>
    </source>
</evidence>
<name>A0AAV5QR21_9ASCO</name>
<gene>
    <name evidence="3" type="ORF">DASC09_043150</name>
</gene>